<name>A0A6A6AI87_9PLEO</name>
<evidence type="ECO:0000313" key="3">
    <source>
        <dbReference type="Proteomes" id="UP000799771"/>
    </source>
</evidence>
<accession>A0A6A6AI87</accession>
<feature type="chain" id="PRO_5025620080" evidence="1">
    <location>
        <begin position="23"/>
        <end position="69"/>
    </location>
</feature>
<sequence>MKSLALLITLTTLATLVTTAMAANANANPPAMRDLLDAASKMQDLEGKCAVQACKTMHPNDNEEKFPQG</sequence>
<gene>
    <name evidence="2" type="ORF">P153DRAFT_383399</name>
</gene>
<dbReference type="GeneID" id="54410659"/>
<keyword evidence="3" id="KW-1185">Reference proteome</keyword>
<evidence type="ECO:0000256" key="1">
    <source>
        <dbReference type="SAM" id="SignalP"/>
    </source>
</evidence>
<evidence type="ECO:0000313" key="2">
    <source>
        <dbReference type="EMBL" id="KAF2131286.1"/>
    </source>
</evidence>
<proteinExistence type="predicted"/>
<dbReference type="RefSeq" id="XP_033525673.1">
    <property type="nucleotide sequence ID" value="XM_033670227.1"/>
</dbReference>
<dbReference type="Proteomes" id="UP000799771">
    <property type="component" value="Unassembled WGS sequence"/>
</dbReference>
<dbReference type="EMBL" id="ML977502">
    <property type="protein sequence ID" value="KAF2131286.1"/>
    <property type="molecule type" value="Genomic_DNA"/>
</dbReference>
<dbReference type="AlphaFoldDB" id="A0A6A6AI87"/>
<keyword evidence="1" id="KW-0732">Signal</keyword>
<protein>
    <submittedName>
        <fullName evidence="2">Uncharacterized protein</fullName>
    </submittedName>
</protein>
<organism evidence="2 3">
    <name type="scientific">Dothidotthia symphoricarpi CBS 119687</name>
    <dbReference type="NCBI Taxonomy" id="1392245"/>
    <lineage>
        <taxon>Eukaryota</taxon>
        <taxon>Fungi</taxon>
        <taxon>Dikarya</taxon>
        <taxon>Ascomycota</taxon>
        <taxon>Pezizomycotina</taxon>
        <taxon>Dothideomycetes</taxon>
        <taxon>Pleosporomycetidae</taxon>
        <taxon>Pleosporales</taxon>
        <taxon>Dothidotthiaceae</taxon>
        <taxon>Dothidotthia</taxon>
    </lineage>
</organism>
<feature type="signal peptide" evidence="1">
    <location>
        <begin position="1"/>
        <end position="22"/>
    </location>
</feature>
<reference evidence="2" key="1">
    <citation type="journal article" date="2020" name="Stud. Mycol.">
        <title>101 Dothideomycetes genomes: a test case for predicting lifestyles and emergence of pathogens.</title>
        <authorList>
            <person name="Haridas S."/>
            <person name="Albert R."/>
            <person name="Binder M."/>
            <person name="Bloem J."/>
            <person name="Labutti K."/>
            <person name="Salamov A."/>
            <person name="Andreopoulos B."/>
            <person name="Baker S."/>
            <person name="Barry K."/>
            <person name="Bills G."/>
            <person name="Bluhm B."/>
            <person name="Cannon C."/>
            <person name="Castanera R."/>
            <person name="Culley D."/>
            <person name="Daum C."/>
            <person name="Ezra D."/>
            <person name="Gonzalez J."/>
            <person name="Henrissat B."/>
            <person name="Kuo A."/>
            <person name="Liang C."/>
            <person name="Lipzen A."/>
            <person name="Lutzoni F."/>
            <person name="Magnuson J."/>
            <person name="Mondo S."/>
            <person name="Nolan M."/>
            <person name="Ohm R."/>
            <person name="Pangilinan J."/>
            <person name="Park H.-J."/>
            <person name="Ramirez L."/>
            <person name="Alfaro M."/>
            <person name="Sun H."/>
            <person name="Tritt A."/>
            <person name="Yoshinaga Y."/>
            <person name="Zwiers L.-H."/>
            <person name="Turgeon B."/>
            <person name="Goodwin S."/>
            <person name="Spatafora J."/>
            <person name="Crous P."/>
            <person name="Grigoriev I."/>
        </authorList>
    </citation>
    <scope>NUCLEOTIDE SEQUENCE</scope>
    <source>
        <strain evidence="2">CBS 119687</strain>
    </source>
</reference>